<feature type="region of interest" description="Disordered" evidence="1">
    <location>
        <begin position="41"/>
        <end position="124"/>
    </location>
</feature>
<gene>
    <name evidence="3" type="ORF">HYC85_027207</name>
</gene>
<reference evidence="3 4" key="2">
    <citation type="submission" date="2020-07" db="EMBL/GenBank/DDBJ databases">
        <title>Genome assembly of wild tea tree DASZ reveals pedigree and selection history of tea varieties.</title>
        <authorList>
            <person name="Zhang W."/>
        </authorList>
    </citation>
    <scope>NUCLEOTIDE SEQUENCE [LARGE SCALE GENOMIC DNA]</scope>
    <source>
        <strain evidence="4">cv. G240</strain>
        <tissue evidence="3">Leaf</tissue>
    </source>
</reference>
<dbReference type="Proteomes" id="UP000593564">
    <property type="component" value="Unassembled WGS sequence"/>
</dbReference>
<feature type="region of interest" description="Disordered" evidence="1">
    <location>
        <begin position="207"/>
        <end position="240"/>
    </location>
</feature>
<sequence length="240" mass="26451">MGRKILIGENPSIHPILSLSLLVAYMAAIVALISSLCISRKKAPPPPTDSEQNTTENLDAASPPPNETTTRPSTAEATILEPPSTTVIEAEETKDASQQPRQTTEEPPRPVQLPLPPPPGLRGVASCHYRTSSTQSESKLLSSMSTRVQGIGMSFRQQSKREDPNDKKRDKKLKHEDSIWKKTIILGEKCRVPDEDDVILYDEKGNRIPTFHTKTPGSLPVSRQTSFKEPDAIPNKAEEK</sequence>
<reference evidence="4" key="1">
    <citation type="journal article" date="2020" name="Nat. Commun.">
        <title>Genome assembly of wild tea tree DASZ reveals pedigree and selection history of tea varieties.</title>
        <authorList>
            <person name="Zhang W."/>
            <person name="Zhang Y."/>
            <person name="Qiu H."/>
            <person name="Guo Y."/>
            <person name="Wan H."/>
            <person name="Zhang X."/>
            <person name="Scossa F."/>
            <person name="Alseekh S."/>
            <person name="Zhang Q."/>
            <person name="Wang P."/>
            <person name="Xu L."/>
            <person name="Schmidt M.H."/>
            <person name="Jia X."/>
            <person name="Li D."/>
            <person name="Zhu A."/>
            <person name="Guo F."/>
            <person name="Chen W."/>
            <person name="Ni D."/>
            <person name="Usadel B."/>
            <person name="Fernie A.R."/>
            <person name="Wen W."/>
        </authorList>
    </citation>
    <scope>NUCLEOTIDE SEQUENCE [LARGE SCALE GENOMIC DNA]</scope>
    <source>
        <strain evidence="4">cv. G240</strain>
    </source>
</reference>
<organism evidence="3 4">
    <name type="scientific">Camellia sinensis</name>
    <name type="common">Tea plant</name>
    <name type="synonym">Thea sinensis</name>
    <dbReference type="NCBI Taxonomy" id="4442"/>
    <lineage>
        <taxon>Eukaryota</taxon>
        <taxon>Viridiplantae</taxon>
        <taxon>Streptophyta</taxon>
        <taxon>Embryophyta</taxon>
        <taxon>Tracheophyta</taxon>
        <taxon>Spermatophyta</taxon>
        <taxon>Magnoliopsida</taxon>
        <taxon>eudicotyledons</taxon>
        <taxon>Gunneridae</taxon>
        <taxon>Pentapetalae</taxon>
        <taxon>asterids</taxon>
        <taxon>Ericales</taxon>
        <taxon>Theaceae</taxon>
        <taxon>Camellia</taxon>
    </lineage>
</organism>
<evidence type="ECO:0000256" key="2">
    <source>
        <dbReference type="SAM" id="Phobius"/>
    </source>
</evidence>
<feature type="transmembrane region" description="Helical" evidence="2">
    <location>
        <begin position="12"/>
        <end position="33"/>
    </location>
</feature>
<accession>A0A7J7G9F7</accession>
<keyword evidence="2" id="KW-0472">Membrane</keyword>
<proteinExistence type="predicted"/>
<feature type="compositionally biased region" description="Basic and acidic residues" evidence="1">
    <location>
        <begin position="159"/>
        <end position="175"/>
    </location>
</feature>
<dbReference type="AlphaFoldDB" id="A0A7J7G9F7"/>
<feature type="compositionally biased region" description="Polar residues" evidence="1">
    <location>
        <begin position="67"/>
        <end position="76"/>
    </location>
</feature>
<protein>
    <submittedName>
        <fullName evidence="3">Uncharacterized protein</fullName>
    </submittedName>
</protein>
<dbReference type="PANTHER" id="PTHR36801:SF3">
    <property type="entry name" value="OS06G0150300 PROTEIN"/>
    <property type="match status" value="1"/>
</dbReference>
<feature type="region of interest" description="Disordered" evidence="1">
    <location>
        <begin position="151"/>
        <end position="175"/>
    </location>
</feature>
<evidence type="ECO:0000313" key="4">
    <source>
        <dbReference type="Proteomes" id="UP000593564"/>
    </source>
</evidence>
<comment type="caution">
    <text evidence="3">The sequence shown here is derived from an EMBL/GenBank/DDBJ whole genome shotgun (WGS) entry which is preliminary data.</text>
</comment>
<dbReference type="PANTHER" id="PTHR36801">
    <property type="entry name" value="OS06G0150200 PROTEIN"/>
    <property type="match status" value="1"/>
</dbReference>
<keyword evidence="4" id="KW-1185">Reference proteome</keyword>
<evidence type="ECO:0000313" key="3">
    <source>
        <dbReference type="EMBL" id="KAF5936078.1"/>
    </source>
</evidence>
<feature type="compositionally biased region" description="Pro residues" evidence="1">
    <location>
        <begin position="109"/>
        <end position="120"/>
    </location>
</feature>
<evidence type="ECO:0000256" key="1">
    <source>
        <dbReference type="SAM" id="MobiDB-lite"/>
    </source>
</evidence>
<feature type="compositionally biased region" description="Polar residues" evidence="1">
    <location>
        <begin position="212"/>
        <end position="225"/>
    </location>
</feature>
<keyword evidence="2" id="KW-0812">Transmembrane</keyword>
<dbReference type="EMBL" id="JACBKZ010000013">
    <property type="protein sequence ID" value="KAF5936078.1"/>
    <property type="molecule type" value="Genomic_DNA"/>
</dbReference>
<feature type="compositionally biased region" description="Basic and acidic residues" evidence="1">
    <location>
        <begin position="226"/>
        <end position="240"/>
    </location>
</feature>
<keyword evidence="2" id="KW-1133">Transmembrane helix</keyword>
<name>A0A7J7G9F7_CAMSI</name>